<proteinExistence type="predicted"/>
<keyword evidence="6" id="KW-0406">Ion transport</keyword>
<evidence type="ECO:0000313" key="17">
    <source>
        <dbReference type="Proteomes" id="UP000238479"/>
    </source>
</evidence>
<evidence type="ECO:0000256" key="13">
    <source>
        <dbReference type="SAM" id="Phobius"/>
    </source>
</evidence>
<evidence type="ECO:0000256" key="5">
    <source>
        <dbReference type="ARBA" id="ARBA00022989"/>
    </source>
</evidence>
<evidence type="ECO:0000313" key="16">
    <source>
        <dbReference type="EMBL" id="PRQ24213.1"/>
    </source>
</evidence>
<evidence type="ECO:0000256" key="12">
    <source>
        <dbReference type="ARBA" id="ARBA00049638"/>
    </source>
</evidence>
<dbReference type="GO" id="GO:0015276">
    <property type="term" value="F:ligand-gated monoatomic ion channel activity"/>
    <property type="evidence" value="ECO:0007669"/>
    <property type="project" value="InterPro"/>
</dbReference>
<comment type="function">
    <text evidence="12">Glutamate-gated receptor that probably acts as a non-selective cation channel. May be involved in light-signal transduction and calcium homeostasis via the regulation of calcium influx into cells.</text>
</comment>
<protein>
    <submittedName>
        <fullName evidence="16">Putative periplasmic binding protein-like I</fullName>
    </submittedName>
</protein>
<dbReference type="EMBL" id="PDCK01000044">
    <property type="protein sequence ID" value="PRQ24213.1"/>
    <property type="molecule type" value="Genomic_DNA"/>
</dbReference>
<dbReference type="InterPro" id="IPR001320">
    <property type="entry name" value="Iontro_rcpt_C"/>
</dbReference>
<organism evidence="16 17">
    <name type="scientific">Rosa chinensis</name>
    <name type="common">China rose</name>
    <dbReference type="NCBI Taxonomy" id="74649"/>
    <lineage>
        <taxon>Eukaryota</taxon>
        <taxon>Viridiplantae</taxon>
        <taxon>Streptophyta</taxon>
        <taxon>Embryophyta</taxon>
        <taxon>Tracheophyta</taxon>
        <taxon>Spermatophyta</taxon>
        <taxon>Magnoliopsida</taxon>
        <taxon>eudicotyledons</taxon>
        <taxon>Gunneridae</taxon>
        <taxon>Pentapetalae</taxon>
        <taxon>rosids</taxon>
        <taxon>fabids</taxon>
        <taxon>Rosales</taxon>
        <taxon>Rosaceae</taxon>
        <taxon>Rosoideae</taxon>
        <taxon>Rosoideae incertae sedis</taxon>
        <taxon>Rosa</taxon>
    </lineage>
</organism>
<dbReference type="Pfam" id="PF00060">
    <property type="entry name" value="Lig_chan"/>
    <property type="match status" value="1"/>
</dbReference>
<keyword evidence="7 13" id="KW-0472">Membrane</keyword>
<keyword evidence="10" id="KW-1071">Ligand-gated ion channel</keyword>
<feature type="domain" description="Ionotropic glutamate receptor C-terminal" evidence="14">
    <location>
        <begin position="280"/>
        <end position="330"/>
    </location>
</feature>
<dbReference type="InterPro" id="IPR028082">
    <property type="entry name" value="Peripla_BP_I"/>
</dbReference>
<dbReference type="Proteomes" id="UP000238479">
    <property type="component" value="Chromosome 6"/>
</dbReference>
<reference evidence="16 17" key="1">
    <citation type="journal article" date="2018" name="Nat. Genet.">
        <title>The Rosa genome provides new insights in the design of modern roses.</title>
        <authorList>
            <person name="Bendahmane M."/>
        </authorList>
    </citation>
    <scope>NUCLEOTIDE SEQUENCE [LARGE SCALE GENOMIC DNA]</scope>
    <source>
        <strain evidence="17">cv. Old Blush</strain>
    </source>
</reference>
<dbReference type="Pfam" id="PF01094">
    <property type="entry name" value="ANF_receptor"/>
    <property type="match status" value="1"/>
</dbReference>
<evidence type="ECO:0000256" key="8">
    <source>
        <dbReference type="ARBA" id="ARBA00023170"/>
    </source>
</evidence>
<dbReference type="Gene3D" id="3.40.50.2300">
    <property type="match status" value="1"/>
</dbReference>
<evidence type="ECO:0000256" key="2">
    <source>
        <dbReference type="ARBA" id="ARBA00011095"/>
    </source>
</evidence>
<dbReference type="InterPro" id="IPR001828">
    <property type="entry name" value="ANF_lig-bd_rcpt"/>
</dbReference>
<keyword evidence="4 13" id="KW-0812">Transmembrane</keyword>
<evidence type="ECO:0000256" key="1">
    <source>
        <dbReference type="ARBA" id="ARBA00004141"/>
    </source>
</evidence>
<comment type="caution">
    <text evidence="16">The sequence shown here is derived from an EMBL/GenBank/DDBJ whole genome shotgun (WGS) entry which is preliminary data.</text>
</comment>
<dbReference type="FunFam" id="3.40.50.2300:FF:000310">
    <property type="entry name" value="Glutamate receptor"/>
    <property type="match status" value="1"/>
</dbReference>
<evidence type="ECO:0000256" key="11">
    <source>
        <dbReference type="ARBA" id="ARBA00023303"/>
    </source>
</evidence>
<dbReference type="GO" id="GO:0016020">
    <property type="term" value="C:membrane"/>
    <property type="evidence" value="ECO:0007669"/>
    <property type="project" value="UniProtKB-SubCell"/>
</dbReference>
<keyword evidence="9" id="KW-0325">Glycoprotein</keyword>
<dbReference type="Gene3D" id="3.40.190.10">
    <property type="entry name" value="Periplasmic binding protein-like II"/>
    <property type="match status" value="2"/>
</dbReference>
<dbReference type="InterPro" id="IPR015683">
    <property type="entry name" value="Ionotropic_Glu_rcpt"/>
</dbReference>
<comment type="subcellular location">
    <subcellularLocation>
        <location evidence="1">Membrane</location>
        <topology evidence="1">Multi-pass membrane protein</topology>
    </subcellularLocation>
</comment>
<dbReference type="SUPFAM" id="SSF53822">
    <property type="entry name" value="Periplasmic binding protein-like I"/>
    <property type="match status" value="1"/>
</dbReference>
<evidence type="ECO:0000256" key="6">
    <source>
        <dbReference type="ARBA" id="ARBA00023065"/>
    </source>
</evidence>
<keyword evidence="5 13" id="KW-1133">Transmembrane helix</keyword>
<evidence type="ECO:0000256" key="9">
    <source>
        <dbReference type="ARBA" id="ARBA00023180"/>
    </source>
</evidence>
<feature type="domain" description="Receptor ligand binding region" evidence="15">
    <location>
        <begin position="1"/>
        <end position="129"/>
    </location>
</feature>
<comment type="subunit">
    <text evidence="2">May form heteromers.</text>
</comment>
<evidence type="ECO:0000256" key="10">
    <source>
        <dbReference type="ARBA" id="ARBA00023286"/>
    </source>
</evidence>
<dbReference type="Gramene" id="PRQ24213">
    <property type="protein sequence ID" value="PRQ24213"/>
    <property type="gene ID" value="RchiOBHm_Chr6g0269921"/>
</dbReference>
<dbReference type="PANTHER" id="PTHR34836:SF1">
    <property type="entry name" value="OS09G0428600 PROTEIN"/>
    <property type="match status" value="1"/>
</dbReference>
<accession>A0A2P6PQK0</accession>
<keyword evidence="17" id="KW-1185">Reference proteome</keyword>
<feature type="transmembrane region" description="Helical" evidence="13">
    <location>
        <begin position="282"/>
        <end position="300"/>
    </location>
</feature>
<dbReference type="OMA" id="DLWITIL"/>
<evidence type="ECO:0000256" key="3">
    <source>
        <dbReference type="ARBA" id="ARBA00022448"/>
    </source>
</evidence>
<dbReference type="Gene3D" id="1.10.287.70">
    <property type="match status" value="1"/>
</dbReference>
<evidence type="ECO:0000259" key="15">
    <source>
        <dbReference type="Pfam" id="PF01094"/>
    </source>
</evidence>
<keyword evidence="11" id="KW-0407">Ion channel</keyword>
<dbReference type="SUPFAM" id="SSF53850">
    <property type="entry name" value="Periplasmic binding protein-like II"/>
    <property type="match status" value="1"/>
</dbReference>
<dbReference type="STRING" id="74649.A0A2P6PQK0"/>
<evidence type="ECO:0000259" key="14">
    <source>
        <dbReference type="Pfam" id="PF00060"/>
    </source>
</evidence>
<gene>
    <name evidence="16" type="ORF">RchiOBHm_Chr6g0269921</name>
</gene>
<dbReference type="PANTHER" id="PTHR34836">
    <property type="entry name" value="OS06G0188250 PROTEIN"/>
    <property type="match status" value="1"/>
</dbReference>
<evidence type="ECO:0000256" key="4">
    <source>
        <dbReference type="ARBA" id="ARBA00022692"/>
    </source>
</evidence>
<name>A0A2P6PQK0_ROSCH</name>
<dbReference type="AlphaFoldDB" id="A0A2P6PQK0"/>
<sequence length="354" mass="39586">MEGVLGIKTYVPETMELEEFKLLWKWQFQQDNPTIINAKLDVFGLRAYDVAFALAMAIEQVRTTSLFGFQKTNSSSIRSTDLDSFEVSENGPELCKDLSITRFQGIAGDVSLVDGQFQSSTFKIVNLNGGGERAIGFWTPKNGLMRKLGSSANSRVFSTSKCNLGPIIWPGDAISVPKGWEIPTSGKKLRIGVPMKDGFTEFVTVKKDLNNNRTVVFGFSIDVFKAANFDAVVGDTTIRANRSLYVDFTMPYTESGVVMVVPVVDNMSENAWVFLKPLTLDLWITILYFLVFIGFVIWVLEHLINEDFRGPPSYQVGTGVWFSFSTMVSSHGKLSITLTYCYLHKQFSAFCPTY</sequence>
<evidence type="ECO:0000256" key="7">
    <source>
        <dbReference type="ARBA" id="ARBA00023136"/>
    </source>
</evidence>
<keyword evidence="3" id="KW-0813">Transport</keyword>
<keyword evidence="8" id="KW-0675">Receptor</keyword>